<dbReference type="EMBL" id="CM047736">
    <property type="protein sequence ID" value="KAJ0052560.1"/>
    <property type="molecule type" value="Genomic_DNA"/>
</dbReference>
<protein>
    <submittedName>
        <fullName evidence="1">Uncharacterized protein</fullName>
    </submittedName>
</protein>
<proteinExistence type="predicted"/>
<gene>
    <name evidence="1" type="ORF">Pint_01894</name>
</gene>
<evidence type="ECO:0000313" key="2">
    <source>
        <dbReference type="Proteomes" id="UP001163603"/>
    </source>
</evidence>
<dbReference type="Proteomes" id="UP001163603">
    <property type="component" value="Chromosome 1"/>
</dbReference>
<comment type="caution">
    <text evidence="1">The sequence shown here is derived from an EMBL/GenBank/DDBJ whole genome shotgun (WGS) entry which is preliminary data.</text>
</comment>
<reference evidence="2" key="1">
    <citation type="journal article" date="2023" name="G3 (Bethesda)">
        <title>Genome assembly and association tests identify interacting loci associated with vigor, precocity, and sex in interspecific pistachio rootstocks.</title>
        <authorList>
            <person name="Palmer W."/>
            <person name="Jacygrad E."/>
            <person name="Sagayaradj S."/>
            <person name="Cavanaugh K."/>
            <person name="Han R."/>
            <person name="Bertier L."/>
            <person name="Beede B."/>
            <person name="Kafkas S."/>
            <person name="Golino D."/>
            <person name="Preece J."/>
            <person name="Michelmore R."/>
        </authorList>
    </citation>
    <scope>NUCLEOTIDE SEQUENCE [LARGE SCALE GENOMIC DNA]</scope>
</reference>
<accession>A0ACC0ZHG5</accession>
<name>A0ACC0ZHG5_9ROSI</name>
<organism evidence="1 2">
    <name type="scientific">Pistacia integerrima</name>
    <dbReference type="NCBI Taxonomy" id="434235"/>
    <lineage>
        <taxon>Eukaryota</taxon>
        <taxon>Viridiplantae</taxon>
        <taxon>Streptophyta</taxon>
        <taxon>Embryophyta</taxon>
        <taxon>Tracheophyta</taxon>
        <taxon>Spermatophyta</taxon>
        <taxon>Magnoliopsida</taxon>
        <taxon>eudicotyledons</taxon>
        <taxon>Gunneridae</taxon>
        <taxon>Pentapetalae</taxon>
        <taxon>rosids</taxon>
        <taxon>malvids</taxon>
        <taxon>Sapindales</taxon>
        <taxon>Anacardiaceae</taxon>
        <taxon>Pistacia</taxon>
    </lineage>
</organism>
<keyword evidence="2" id="KW-1185">Reference proteome</keyword>
<evidence type="ECO:0000313" key="1">
    <source>
        <dbReference type="EMBL" id="KAJ0052560.1"/>
    </source>
</evidence>
<sequence length="452" mass="51421">MGTTNSQWEELMKNIMSQNLPNEIVIDILSRLPVKSIVKFKCVSKPWRSLFTDPKFIELHLNRAIAKNSHCLLVRHVADPDEKIYSKWNKAILGDINKLEVPLQNKGNNYLTVKSGHSMICVGRYWDDEEIYSLRNAETFEELARLEVPGQSITNYFSIVGCSNGLVCLNEANFNGSYHSLNSFFWNPATREFRALPKYFINKFTSSLVVVGLGFAFVPITNDYKVLRILYFIESKVHEVEVFSLNTDCWSKVDADIQCNITSQLSQAYVNGSSHWMATKRDDDGNPHYSILSFNMVEETFGMLMLPKCCEKDHFPMHKLLTMFEGSLVVVVYNPYQLNKSCDIWVMNEYGVAKSWTKTFSFGNEVEVMIPLGIFDNGEIIMEKEKDGELYSFDPRAKQRKSLSMYQPARIVKYIESLVSPQGRNSIGGSVSAPSTSQVETGVVIQQQNGSV</sequence>